<protein>
    <submittedName>
        <fullName evidence="1">Uncharacterized protein</fullName>
    </submittedName>
</protein>
<accession>A0A6J4S2W7</accession>
<organism evidence="1">
    <name type="scientific">uncultured Solirubrobacterales bacterium</name>
    <dbReference type="NCBI Taxonomy" id="768556"/>
    <lineage>
        <taxon>Bacteria</taxon>
        <taxon>Bacillati</taxon>
        <taxon>Actinomycetota</taxon>
        <taxon>Thermoleophilia</taxon>
        <taxon>Solirubrobacterales</taxon>
        <taxon>environmental samples</taxon>
    </lineage>
</organism>
<dbReference type="AlphaFoldDB" id="A0A6J4S2W7"/>
<dbReference type="EMBL" id="CADCVV010000045">
    <property type="protein sequence ID" value="CAA9488266.1"/>
    <property type="molecule type" value="Genomic_DNA"/>
</dbReference>
<gene>
    <name evidence="1" type="ORF">AVDCRST_MAG17-618</name>
</gene>
<evidence type="ECO:0000313" key="1">
    <source>
        <dbReference type="EMBL" id="CAA9488266.1"/>
    </source>
</evidence>
<name>A0A6J4S2W7_9ACTN</name>
<sequence>MAEPVLVAERFEYRYPGRPEPA</sequence>
<feature type="non-terminal residue" evidence="1">
    <location>
        <position position="22"/>
    </location>
</feature>
<reference evidence="1" key="1">
    <citation type="submission" date="2020-02" db="EMBL/GenBank/DDBJ databases">
        <authorList>
            <person name="Meier V. D."/>
        </authorList>
    </citation>
    <scope>NUCLEOTIDE SEQUENCE</scope>
    <source>
        <strain evidence="1">AVDCRST_MAG17</strain>
    </source>
</reference>
<proteinExistence type="predicted"/>